<dbReference type="InterPro" id="IPR000182">
    <property type="entry name" value="GNAT_dom"/>
</dbReference>
<evidence type="ECO:0000313" key="5">
    <source>
        <dbReference type="Proteomes" id="UP001479436"/>
    </source>
</evidence>
<sequence>MLGTLNEESDNHLYPPKNEATSKFTIQSVTEENLTKLRRLNSVLFPVKYSEHFYRALLETGEMAKLVYFKDTCVGTVCCRREEIPNTEGQIQLYIMTLGVLSPYRRCGLGAILLQHILKECEKEKNIRKIYLHVQTGNEEALKFYEKFGFIKSHLVEHYYRRIQDSNAFVLFKDLSQK</sequence>
<dbReference type="SUPFAM" id="SSF55729">
    <property type="entry name" value="Acyl-CoA N-acyltransferases (Nat)"/>
    <property type="match status" value="1"/>
</dbReference>
<reference evidence="4 5" key="1">
    <citation type="submission" date="2023-04" db="EMBL/GenBank/DDBJ databases">
        <title>Genome of Basidiobolus ranarum AG-B5.</title>
        <authorList>
            <person name="Stajich J.E."/>
            <person name="Carter-House D."/>
            <person name="Gryganskyi A."/>
        </authorList>
    </citation>
    <scope>NUCLEOTIDE SEQUENCE [LARGE SCALE GENOMIC DNA]</scope>
    <source>
        <strain evidence="4 5">AG-B5</strain>
    </source>
</reference>
<evidence type="ECO:0000259" key="3">
    <source>
        <dbReference type="PROSITE" id="PS51186"/>
    </source>
</evidence>
<accession>A0ABR2WMS8</accession>
<proteinExistence type="predicted"/>
<dbReference type="Gene3D" id="3.40.630.30">
    <property type="match status" value="1"/>
</dbReference>
<comment type="caution">
    <text evidence="4">The sequence shown here is derived from an EMBL/GenBank/DDBJ whole genome shotgun (WGS) entry which is preliminary data.</text>
</comment>
<dbReference type="Proteomes" id="UP001479436">
    <property type="component" value="Unassembled WGS sequence"/>
</dbReference>
<keyword evidence="2 4" id="KW-0012">Acyltransferase</keyword>
<dbReference type="EMBL" id="JASJQH010000823">
    <property type="protein sequence ID" value="KAK9762815.1"/>
    <property type="molecule type" value="Genomic_DNA"/>
</dbReference>
<dbReference type="PANTHER" id="PTHR42919:SF8">
    <property type="entry name" value="N-ALPHA-ACETYLTRANSFERASE 50"/>
    <property type="match status" value="1"/>
</dbReference>
<gene>
    <name evidence="4" type="primary">NAA50_1</name>
    <name evidence="4" type="ORF">K7432_011088</name>
</gene>
<keyword evidence="5" id="KW-1185">Reference proteome</keyword>
<evidence type="ECO:0000256" key="1">
    <source>
        <dbReference type="ARBA" id="ARBA00022679"/>
    </source>
</evidence>
<dbReference type="EC" id="2.3.1.258" evidence="4"/>
<evidence type="ECO:0000313" key="4">
    <source>
        <dbReference type="EMBL" id="KAK9762815.1"/>
    </source>
</evidence>
<feature type="domain" description="N-acetyltransferase" evidence="3">
    <location>
        <begin position="24"/>
        <end position="176"/>
    </location>
</feature>
<dbReference type="Pfam" id="PF00583">
    <property type="entry name" value="Acetyltransf_1"/>
    <property type="match status" value="1"/>
</dbReference>
<protein>
    <submittedName>
        <fullName evidence="4">N-alpha-acetyltransferase 50</fullName>
        <ecNumber evidence="4">2.3.1.258</ecNumber>
    </submittedName>
</protein>
<dbReference type="InterPro" id="IPR051556">
    <property type="entry name" value="N-term/lysine_N-AcTrnsfr"/>
</dbReference>
<name>A0ABR2WMS8_9FUNG</name>
<keyword evidence="1 4" id="KW-0808">Transferase</keyword>
<evidence type="ECO:0000256" key="2">
    <source>
        <dbReference type="ARBA" id="ARBA00023315"/>
    </source>
</evidence>
<dbReference type="InterPro" id="IPR016181">
    <property type="entry name" value="Acyl_CoA_acyltransferase"/>
</dbReference>
<dbReference type="CDD" id="cd04301">
    <property type="entry name" value="NAT_SF"/>
    <property type="match status" value="1"/>
</dbReference>
<dbReference type="PANTHER" id="PTHR42919">
    <property type="entry name" value="N-ALPHA-ACETYLTRANSFERASE"/>
    <property type="match status" value="1"/>
</dbReference>
<organism evidence="4 5">
    <name type="scientific">Basidiobolus ranarum</name>
    <dbReference type="NCBI Taxonomy" id="34480"/>
    <lineage>
        <taxon>Eukaryota</taxon>
        <taxon>Fungi</taxon>
        <taxon>Fungi incertae sedis</taxon>
        <taxon>Zoopagomycota</taxon>
        <taxon>Entomophthoromycotina</taxon>
        <taxon>Basidiobolomycetes</taxon>
        <taxon>Basidiobolales</taxon>
        <taxon>Basidiobolaceae</taxon>
        <taxon>Basidiobolus</taxon>
    </lineage>
</organism>
<dbReference type="GO" id="GO:0120518">
    <property type="term" value="F:protein N-terminal-methionine acetyltransferase activity"/>
    <property type="evidence" value="ECO:0007669"/>
    <property type="project" value="UniProtKB-EC"/>
</dbReference>
<dbReference type="PROSITE" id="PS51186">
    <property type="entry name" value="GNAT"/>
    <property type="match status" value="1"/>
</dbReference>